<keyword evidence="1" id="KW-0539">Nucleus</keyword>
<reference evidence="3 4" key="1">
    <citation type="submission" date="2023-08" db="EMBL/GenBank/DDBJ databases">
        <title>Black Yeasts Isolated from many extreme environments.</title>
        <authorList>
            <person name="Coleine C."/>
            <person name="Stajich J.E."/>
            <person name="Selbmann L."/>
        </authorList>
    </citation>
    <scope>NUCLEOTIDE SEQUENCE [LARGE SCALE GENOMIC DNA]</scope>
    <source>
        <strain evidence="3 4">CCFEE 5910</strain>
    </source>
</reference>
<feature type="domain" description="Xylanolytic transcriptional activator regulatory" evidence="2">
    <location>
        <begin position="145"/>
        <end position="272"/>
    </location>
</feature>
<evidence type="ECO:0000313" key="3">
    <source>
        <dbReference type="EMBL" id="KAK5086546.1"/>
    </source>
</evidence>
<dbReference type="GO" id="GO:0006351">
    <property type="term" value="P:DNA-templated transcription"/>
    <property type="evidence" value="ECO:0007669"/>
    <property type="project" value="InterPro"/>
</dbReference>
<evidence type="ECO:0000313" key="4">
    <source>
        <dbReference type="Proteomes" id="UP001309876"/>
    </source>
</evidence>
<dbReference type="Proteomes" id="UP001309876">
    <property type="component" value="Unassembled WGS sequence"/>
</dbReference>
<dbReference type="GO" id="GO:0008270">
    <property type="term" value="F:zinc ion binding"/>
    <property type="evidence" value="ECO:0007669"/>
    <property type="project" value="InterPro"/>
</dbReference>
<gene>
    <name evidence="3" type="ORF">LTR05_003714</name>
</gene>
<organism evidence="3 4">
    <name type="scientific">Lithohypha guttulata</name>
    <dbReference type="NCBI Taxonomy" id="1690604"/>
    <lineage>
        <taxon>Eukaryota</taxon>
        <taxon>Fungi</taxon>
        <taxon>Dikarya</taxon>
        <taxon>Ascomycota</taxon>
        <taxon>Pezizomycotina</taxon>
        <taxon>Eurotiomycetes</taxon>
        <taxon>Chaetothyriomycetidae</taxon>
        <taxon>Chaetothyriales</taxon>
        <taxon>Trichomeriaceae</taxon>
        <taxon>Lithohypha</taxon>
    </lineage>
</organism>
<dbReference type="PANTHER" id="PTHR47256">
    <property type="entry name" value="ZN(II)2CYS6 TRANSCRIPTION FACTOR (EUROFUNG)-RELATED"/>
    <property type="match status" value="1"/>
</dbReference>
<protein>
    <recommendedName>
        <fullName evidence="2">Xylanolytic transcriptional activator regulatory domain-containing protein</fullName>
    </recommendedName>
</protein>
<evidence type="ECO:0000259" key="2">
    <source>
        <dbReference type="Pfam" id="PF04082"/>
    </source>
</evidence>
<sequence>MCLVHVSLVAEQRQSGTDFRKRGDLKRKIDELADDSDLLHDLINAMRHSDDEQILQIAALAKSNAPVAELKLCLKQQIIDLKIQGRERTPEFEELRTHLEEQEQIPTRRNGLSIASLTDNPPFRGIASSWTTITDDDLLISNLVSVFFIWEGTFYNWIDRELFLEDMLAGRGQYCSSFLVNALLAFACPYSDYPEARSSNGKPSSLMSKFISEAERLLEDQPSNVATVQGIACLCNAKCIIGDDRAGYALLTRAAALCHQIQTSDFSAADIPSWLSWGVFNANTAASFFLRLPQLLPPPKQSLPSPTCIDPPYAPYPLSREPLQLSTRELLRHKARFSLVTKDMNALVAQTAYYFTVVLTLLQLISSPSADIQKLCRDAALEITKICRIYQSSYGASPTSLSLTDSIYKALFVLINEADSDGKYDSEILDLCIMFRSLGRRFPFTLAVFRTCHQVALREKSHRLPNSTAKLFEDFDREDWAATQLERVASYYPVQGSAKVDVRNIEEFFDMMKELDLGKK</sequence>
<evidence type="ECO:0000256" key="1">
    <source>
        <dbReference type="ARBA" id="ARBA00023242"/>
    </source>
</evidence>
<dbReference type="InterPro" id="IPR053187">
    <property type="entry name" value="Notoamide_regulator"/>
</dbReference>
<dbReference type="PANTHER" id="PTHR47256:SF1">
    <property type="entry name" value="ZN(II)2CYS6 TRANSCRIPTION FACTOR (EUROFUNG)"/>
    <property type="match status" value="1"/>
</dbReference>
<dbReference type="Pfam" id="PF04082">
    <property type="entry name" value="Fungal_trans"/>
    <property type="match status" value="1"/>
</dbReference>
<comment type="caution">
    <text evidence="3">The sequence shown here is derived from an EMBL/GenBank/DDBJ whole genome shotgun (WGS) entry which is preliminary data.</text>
</comment>
<proteinExistence type="predicted"/>
<name>A0AAN7T0F8_9EURO</name>
<keyword evidence="4" id="KW-1185">Reference proteome</keyword>
<dbReference type="GO" id="GO:0003677">
    <property type="term" value="F:DNA binding"/>
    <property type="evidence" value="ECO:0007669"/>
    <property type="project" value="InterPro"/>
</dbReference>
<dbReference type="CDD" id="cd12148">
    <property type="entry name" value="fungal_TF_MHR"/>
    <property type="match status" value="1"/>
</dbReference>
<dbReference type="InterPro" id="IPR007219">
    <property type="entry name" value="XnlR_reg_dom"/>
</dbReference>
<accession>A0AAN7T0F8</accession>
<dbReference type="EMBL" id="JAVRRJ010000003">
    <property type="protein sequence ID" value="KAK5086546.1"/>
    <property type="molecule type" value="Genomic_DNA"/>
</dbReference>
<dbReference type="AlphaFoldDB" id="A0AAN7T0F8"/>